<evidence type="ECO:0000313" key="2">
    <source>
        <dbReference type="Proteomes" id="UP000282613"/>
    </source>
</evidence>
<name>A0A0R3WBH8_TAEAS</name>
<dbReference type="WBParaSite" id="TASK_0000799601-mRNA-1">
    <property type="protein sequence ID" value="TASK_0000799601-mRNA-1"/>
    <property type="gene ID" value="TASK_0000799601"/>
</dbReference>
<proteinExistence type="predicted"/>
<protein>
    <submittedName>
        <fullName evidence="1 3">Uncharacterized protein</fullName>
    </submittedName>
</protein>
<sequence>MLYHGLPMSSTDTNIMVHTCSQELCVRPQHIRFRASSVALVIVLKALAQAGYSIIPPPPRSLRSGLPSQLHLSNHNLKSEVLQEAVMGFPISVDLHQTVPASDESVDVFGPFTIEELQQYRSGMPPLPFTFHYNAATTATTAFGAIEVVAKSAPFVPRLVEHIGGRGEGEQEWYRRRSESIGGYCLPPHHPTPPHLTRHSLSSSPAAAAAAMAEAAAVSHVRALIFFPFLMCALRASTLPACSTVCPPNSCL</sequence>
<keyword evidence="2" id="KW-1185">Reference proteome</keyword>
<reference evidence="3" key="1">
    <citation type="submission" date="2017-02" db="UniProtKB">
        <authorList>
            <consortium name="WormBaseParasite"/>
        </authorList>
    </citation>
    <scope>IDENTIFICATION</scope>
</reference>
<dbReference type="AlphaFoldDB" id="A0A0R3WBH8"/>
<gene>
    <name evidence="1" type="ORF">TASK_LOCUS7997</name>
</gene>
<dbReference type="EMBL" id="UYRS01018712">
    <property type="protein sequence ID" value="VDK39382.1"/>
    <property type="molecule type" value="Genomic_DNA"/>
</dbReference>
<dbReference type="OrthoDB" id="10055441at2759"/>
<reference evidence="1 2" key="2">
    <citation type="submission" date="2018-11" db="EMBL/GenBank/DDBJ databases">
        <authorList>
            <consortium name="Pathogen Informatics"/>
        </authorList>
    </citation>
    <scope>NUCLEOTIDE SEQUENCE [LARGE SCALE GENOMIC DNA]</scope>
</reference>
<organism evidence="3">
    <name type="scientific">Taenia asiatica</name>
    <name type="common">Asian tapeworm</name>
    <dbReference type="NCBI Taxonomy" id="60517"/>
    <lineage>
        <taxon>Eukaryota</taxon>
        <taxon>Metazoa</taxon>
        <taxon>Spiralia</taxon>
        <taxon>Lophotrochozoa</taxon>
        <taxon>Platyhelminthes</taxon>
        <taxon>Cestoda</taxon>
        <taxon>Eucestoda</taxon>
        <taxon>Cyclophyllidea</taxon>
        <taxon>Taeniidae</taxon>
        <taxon>Taenia</taxon>
    </lineage>
</organism>
<evidence type="ECO:0000313" key="3">
    <source>
        <dbReference type="WBParaSite" id="TASK_0000799601-mRNA-1"/>
    </source>
</evidence>
<accession>A0A0R3WBH8</accession>
<evidence type="ECO:0000313" key="1">
    <source>
        <dbReference type="EMBL" id="VDK39382.1"/>
    </source>
</evidence>
<dbReference type="Proteomes" id="UP000282613">
    <property type="component" value="Unassembled WGS sequence"/>
</dbReference>